<sequence length="367" mass="40714">MEKQTTVADLIQLSDLMKLSKDILKSMCDEMNLDDSGSADYLAERLWSAMISDEAVKGQVVEWCIDEVFAGKTSVVWFRSTTDGIQNVRKLIVENHQFDPFATVYMPQPSDIGHEPYLFGAIEDFNGTGKVFLRFIHKTGTVKNVVGSSVNRYPRTSITNVFVDEKSGYLEVRAAPEAANLVAKKIASMLHQQISIEVASVVAPFGYNVESLADALKGELVDTVSKPEELLEDFTSEHAESVVNILEALDGYFKDEDIGDLEQALNQAKLKLGEENAATQFTVLILNGLSKVSLRAQSELRGKVLYDYLRPNLQHQGGYVRFSVNENGLLQKYTIRVGIFSNSIYFMGSASEQAIAFVRNTILGLTI</sequence>
<accession>A0ABY6ZN96</accession>
<keyword evidence="2" id="KW-1185">Reference proteome</keyword>
<dbReference type="RefSeq" id="WP_268007454.1">
    <property type="nucleotide sequence ID" value="NZ_BSUT01000001.1"/>
</dbReference>
<dbReference type="Proteomes" id="UP001164761">
    <property type="component" value="Chromosome"/>
</dbReference>
<evidence type="ECO:0000313" key="1">
    <source>
        <dbReference type="EMBL" id="WAH43574.1"/>
    </source>
</evidence>
<organism evidence="1 2">
    <name type="scientific">Alicyclobacillus fastidiosus</name>
    <dbReference type="NCBI Taxonomy" id="392011"/>
    <lineage>
        <taxon>Bacteria</taxon>
        <taxon>Bacillati</taxon>
        <taxon>Bacillota</taxon>
        <taxon>Bacilli</taxon>
        <taxon>Bacillales</taxon>
        <taxon>Alicyclobacillaceae</taxon>
        <taxon>Alicyclobacillus</taxon>
    </lineage>
</organism>
<reference evidence="1" key="1">
    <citation type="submission" date="2022-08" db="EMBL/GenBank/DDBJ databases">
        <title>Alicyclobacillus fastidiosus DSM 17978, complete genome.</title>
        <authorList>
            <person name="Wang Q."/>
            <person name="Cai R."/>
            <person name="Wang Z."/>
        </authorList>
    </citation>
    <scope>NUCLEOTIDE SEQUENCE</scope>
    <source>
        <strain evidence="1">DSM 17978</strain>
    </source>
</reference>
<proteinExistence type="predicted"/>
<evidence type="ECO:0000313" key="2">
    <source>
        <dbReference type="Proteomes" id="UP001164761"/>
    </source>
</evidence>
<gene>
    <name evidence="1" type="ORF">NZD89_09410</name>
</gene>
<dbReference type="EMBL" id="CP104067">
    <property type="protein sequence ID" value="WAH43574.1"/>
    <property type="molecule type" value="Genomic_DNA"/>
</dbReference>
<protein>
    <submittedName>
        <fullName evidence="1">Uncharacterized protein</fullName>
    </submittedName>
</protein>
<name>A0ABY6ZN96_9BACL</name>